<dbReference type="Proteomes" id="UP000230750">
    <property type="component" value="Unassembled WGS sequence"/>
</dbReference>
<evidence type="ECO:0000313" key="2">
    <source>
        <dbReference type="Proteomes" id="UP000230750"/>
    </source>
</evidence>
<dbReference type="AlphaFoldDB" id="A0A2G8LM70"/>
<evidence type="ECO:0008006" key="3">
    <source>
        <dbReference type="Google" id="ProtNLM"/>
    </source>
</evidence>
<comment type="caution">
    <text evidence="1">The sequence shown here is derived from an EMBL/GenBank/DDBJ whole genome shotgun (WGS) entry which is preliminary data.</text>
</comment>
<name>A0A2G8LM70_STIJA</name>
<proteinExistence type="predicted"/>
<sequence>MTPLLLRIISHNDVERFEKFHTGTNGLRLVFQDNPPDVKRGFFVRMSYQATDESCSGKGTNNDQCACVITGGDDHCAVTGNNGFTPITLPTDDDGLSYACGTGIVRIQLDYTSTASSAILSTNSYFMDTLSPPQECRWDITGPEDSQLAIIFRGFNLLRSEDRFSLKYGDGRGAEEFLRYSSDVTDIPVTRAGQTISILDTPITFDSNLVKINYKSGDSTVFTTNKGALFEVRLLGVGECIIGHHVLGE</sequence>
<dbReference type="InterPro" id="IPR035914">
    <property type="entry name" value="Sperma_CUB_dom_sf"/>
</dbReference>
<organism evidence="1 2">
    <name type="scientific">Stichopus japonicus</name>
    <name type="common">Sea cucumber</name>
    <dbReference type="NCBI Taxonomy" id="307972"/>
    <lineage>
        <taxon>Eukaryota</taxon>
        <taxon>Metazoa</taxon>
        <taxon>Echinodermata</taxon>
        <taxon>Eleutherozoa</taxon>
        <taxon>Echinozoa</taxon>
        <taxon>Holothuroidea</taxon>
        <taxon>Aspidochirotacea</taxon>
        <taxon>Aspidochirotida</taxon>
        <taxon>Stichopodidae</taxon>
        <taxon>Apostichopus</taxon>
    </lineage>
</organism>
<dbReference type="Gene3D" id="2.60.120.290">
    <property type="entry name" value="Spermadhesin, CUB domain"/>
    <property type="match status" value="1"/>
</dbReference>
<accession>A0A2G8LM70</accession>
<gene>
    <name evidence="1" type="ORF">BSL78_01829</name>
</gene>
<protein>
    <recommendedName>
        <fullName evidence="3">CUB domain-containing protein</fullName>
    </recommendedName>
</protein>
<reference evidence="1 2" key="1">
    <citation type="journal article" date="2017" name="PLoS Biol.">
        <title>The sea cucumber genome provides insights into morphological evolution and visceral regeneration.</title>
        <authorList>
            <person name="Zhang X."/>
            <person name="Sun L."/>
            <person name="Yuan J."/>
            <person name="Sun Y."/>
            <person name="Gao Y."/>
            <person name="Zhang L."/>
            <person name="Li S."/>
            <person name="Dai H."/>
            <person name="Hamel J.F."/>
            <person name="Liu C."/>
            <person name="Yu Y."/>
            <person name="Liu S."/>
            <person name="Lin W."/>
            <person name="Guo K."/>
            <person name="Jin S."/>
            <person name="Xu P."/>
            <person name="Storey K.B."/>
            <person name="Huan P."/>
            <person name="Zhang T."/>
            <person name="Zhou Y."/>
            <person name="Zhang J."/>
            <person name="Lin C."/>
            <person name="Li X."/>
            <person name="Xing L."/>
            <person name="Huo D."/>
            <person name="Sun M."/>
            <person name="Wang L."/>
            <person name="Mercier A."/>
            <person name="Li F."/>
            <person name="Yang H."/>
            <person name="Xiang J."/>
        </authorList>
    </citation>
    <scope>NUCLEOTIDE SEQUENCE [LARGE SCALE GENOMIC DNA]</scope>
    <source>
        <strain evidence="1">Shaxun</strain>
        <tissue evidence="1">Muscle</tissue>
    </source>
</reference>
<dbReference type="SUPFAM" id="SSF49854">
    <property type="entry name" value="Spermadhesin, CUB domain"/>
    <property type="match status" value="1"/>
</dbReference>
<keyword evidence="2" id="KW-1185">Reference proteome</keyword>
<dbReference type="EMBL" id="MRZV01000037">
    <property type="protein sequence ID" value="PIK61270.1"/>
    <property type="molecule type" value="Genomic_DNA"/>
</dbReference>
<evidence type="ECO:0000313" key="1">
    <source>
        <dbReference type="EMBL" id="PIK61270.1"/>
    </source>
</evidence>